<dbReference type="AlphaFoldDB" id="A0A1G7XCP2"/>
<sequence length="72" mass="7453">MLVGLAVGVPPGAPVVVALVVVLVLPGTRLGLLLPRRVATWADRQSPAPERWLDLLVLSPVATALVLAVLSV</sequence>
<organism evidence="2 3">
    <name type="scientific">Klenkia brasiliensis</name>
    <dbReference type="NCBI Taxonomy" id="333142"/>
    <lineage>
        <taxon>Bacteria</taxon>
        <taxon>Bacillati</taxon>
        <taxon>Actinomycetota</taxon>
        <taxon>Actinomycetes</taxon>
        <taxon>Geodermatophilales</taxon>
        <taxon>Geodermatophilaceae</taxon>
        <taxon>Klenkia</taxon>
    </lineage>
</organism>
<keyword evidence="3" id="KW-1185">Reference proteome</keyword>
<reference evidence="3" key="1">
    <citation type="submission" date="2016-10" db="EMBL/GenBank/DDBJ databases">
        <authorList>
            <person name="Varghese N."/>
            <person name="Submissions S."/>
        </authorList>
    </citation>
    <scope>NUCLEOTIDE SEQUENCE [LARGE SCALE GENOMIC DNA]</scope>
    <source>
        <strain evidence="3">DSM 44526</strain>
    </source>
</reference>
<keyword evidence="1" id="KW-0472">Membrane</keyword>
<feature type="transmembrane region" description="Helical" evidence="1">
    <location>
        <begin position="12"/>
        <end position="32"/>
    </location>
</feature>
<gene>
    <name evidence="2" type="ORF">SAMN05660324_3601</name>
</gene>
<evidence type="ECO:0000313" key="3">
    <source>
        <dbReference type="Proteomes" id="UP000198863"/>
    </source>
</evidence>
<keyword evidence="1" id="KW-1133">Transmembrane helix</keyword>
<protein>
    <submittedName>
        <fullName evidence="2">Uncharacterized protein</fullName>
    </submittedName>
</protein>
<dbReference type="Proteomes" id="UP000198863">
    <property type="component" value="Unassembled WGS sequence"/>
</dbReference>
<name>A0A1G7XCP2_9ACTN</name>
<dbReference type="EMBL" id="FNCF01000006">
    <property type="protein sequence ID" value="SDG81936.1"/>
    <property type="molecule type" value="Genomic_DNA"/>
</dbReference>
<evidence type="ECO:0000313" key="2">
    <source>
        <dbReference type="EMBL" id="SDG81936.1"/>
    </source>
</evidence>
<keyword evidence="1" id="KW-0812">Transmembrane</keyword>
<evidence type="ECO:0000256" key="1">
    <source>
        <dbReference type="SAM" id="Phobius"/>
    </source>
</evidence>
<dbReference type="RefSeq" id="WP_091066452.1">
    <property type="nucleotide sequence ID" value="NZ_FNCF01000006.1"/>
</dbReference>
<proteinExistence type="predicted"/>
<accession>A0A1G7XCP2</accession>